<proteinExistence type="predicted"/>
<organism evidence="1 2">
    <name type="scientific">Clostridium perfringens</name>
    <dbReference type="NCBI Taxonomy" id="1502"/>
    <lineage>
        <taxon>Bacteria</taxon>
        <taxon>Bacillati</taxon>
        <taxon>Bacillota</taxon>
        <taxon>Clostridia</taxon>
        <taxon>Eubacteriales</taxon>
        <taxon>Clostridiaceae</taxon>
        <taxon>Clostridium</taxon>
    </lineage>
</organism>
<evidence type="ECO:0000313" key="2">
    <source>
        <dbReference type="Proteomes" id="UP000249986"/>
    </source>
</evidence>
<accession>A0A2X2YBU0</accession>
<dbReference type="AlphaFoldDB" id="A0A2X2YBU0"/>
<dbReference type="RefSeq" id="WP_181481583.1">
    <property type="nucleotide sequence ID" value="NZ_JAHLGK010000002.1"/>
</dbReference>
<sequence>MKEAIDKIKSIKDDVRVPSDPIKKWLVNKCRENNDFCSLVNKTNTDNLFGYVYEEVRKKLNGKNGWIDDDVVYKIAESYFGKVSISKKEKKEEVKKESNVIDFKAKKENTSKGKAKKNKADSIIDNQISIFDL</sequence>
<gene>
    <name evidence="1" type="ORF">NCTC10719_03285</name>
</gene>
<reference evidence="1 2" key="1">
    <citation type="submission" date="2018-06" db="EMBL/GenBank/DDBJ databases">
        <authorList>
            <consortium name="Pathogen Informatics"/>
            <person name="Doyle S."/>
        </authorList>
    </citation>
    <scope>NUCLEOTIDE SEQUENCE [LARGE SCALE GENOMIC DNA]</scope>
    <source>
        <strain evidence="1 2">NCTC10719</strain>
    </source>
</reference>
<name>A0A2X2YBU0_CLOPF</name>
<dbReference type="Proteomes" id="UP000249986">
    <property type="component" value="Unassembled WGS sequence"/>
</dbReference>
<dbReference type="EMBL" id="UAWG01000023">
    <property type="protein sequence ID" value="SQB61604.1"/>
    <property type="molecule type" value="Genomic_DNA"/>
</dbReference>
<protein>
    <submittedName>
        <fullName evidence="1">Uncharacterized protein</fullName>
    </submittedName>
</protein>
<evidence type="ECO:0000313" key="1">
    <source>
        <dbReference type="EMBL" id="SQB61604.1"/>
    </source>
</evidence>